<dbReference type="InterPro" id="IPR036866">
    <property type="entry name" value="RibonucZ/Hydroxyglut_hydro"/>
</dbReference>
<evidence type="ECO:0000259" key="2">
    <source>
        <dbReference type="SMART" id="SM00849"/>
    </source>
</evidence>
<dbReference type="SUPFAM" id="SSF56281">
    <property type="entry name" value="Metallo-hydrolase/oxidoreductase"/>
    <property type="match status" value="1"/>
</dbReference>
<dbReference type="PANTHER" id="PTHR23131:SF0">
    <property type="entry name" value="ENDORIBONUCLEASE LACTB2"/>
    <property type="match status" value="1"/>
</dbReference>
<protein>
    <submittedName>
        <fullName evidence="3">BQ2448_2098 protein</fullName>
    </submittedName>
</protein>
<dbReference type="GO" id="GO:0044550">
    <property type="term" value="P:secondary metabolite biosynthetic process"/>
    <property type="evidence" value="ECO:0007669"/>
    <property type="project" value="TreeGrafter"/>
</dbReference>
<dbReference type="InterPro" id="IPR001279">
    <property type="entry name" value="Metallo-B-lactamas"/>
</dbReference>
<dbReference type="STRING" id="269621.A0A238FD59"/>
<dbReference type="Gene3D" id="3.60.15.10">
    <property type="entry name" value="Ribonuclease Z/Hydroxyacylglutathione hydrolase-like"/>
    <property type="match status" value="1"/>
</dbReference>
<dbReference type="SMART" id="SM00849">
    <property type="entry name" value="Lactamase_B"/>
    <property type="match status" value="1"/>
</dbReference>
<dbReference type="Pfam" id="PF17778">
    <property type="entry name" value="WHD_BLACT"/>
    <property type="match status" value="1"/>
</dbReference>
<dbReference type="PANTHER" id="PTHR23131">
    <property type="entry name" value="ENDORIBONUCLEASE LACTB2"/>
    <property type="match status" value="1"/>
</dbReference>
<dbReference type="InterPro" id="IPR036388">
    <property type="entry name" value="WH-like_DNA-bd_sf"/>
</dbReference>
<feature type="region of interest" description="Disordered" evidence="1">
    <location>
        <begin position="352"/>
        <end position="397"/>
    </location>
</feature>
<reference evidence="4" key="1">
    <citation type="submission" date="2016-09" db="EMBL/GenBank/DDBJ databases">
        <authorList>
            <person name="Jeantristanb JTB J.-T."/>
            <person name="Ricardo R."/>
        </authorList>
    </citation>
    <scope>NUCLEOTIDE SEQUENCE [LARGE SCALE GENOMIC DNA]</scope>
</reference>
<gene>
    <name evidence="3" type="ORF">BQ2448_2098</name>
</gene>
<name>A0A238FD59_9BASI</name>
<feature type="domain" description="Metallo-beta-lactamase" evidence="2">
    <location>
        <begin position="31"/>
        <end position="275"/>
    </location>
</feature>
<accession>A0A238FD59</accession>
<dbReference type="AlphaFoldDB" id="A0A238FD59"/>
<dbReference type="InterPro" id="IPR050662">
    <property type="entry name" value="Sec-metab_biosynth-thioest"/>
</dbReference>
<evidence type="ECO:0000313" key="3">
    <source>
        <dbReference type="EMBL" id="SCV69078.1"/>
    </source>
</evidence>
<sequence>MSLPSLPNVTKLSRYVTRILGQNPGRYTLQGTNTYLIHVSHREDLIAASPLHPRTLRPYPILEKPQDPDHPSSLILLDTAQGTPSYLPLVSPFLTSPSIQSVQIVLSHWHQDHVGGLKDVLGLLQGKEWTVWKHAVVGGEEERDKDRELEEVVHAIVGRIEEGSEGGEEATKGCDALVQGGRIKALKEGHKLTVGKVELDVLHTPGHTTDSTSLLLSVPDSQAGSSTCKLFTFDTVLGHGTAVFEDLGAYMGSLNTLLSRMEKASGDEVELYPGHGETIREGKVKVSEYRRHRQEREDQVVEALKVGNGGKVLKASDLTESIYASTIPDELKPAATRGLLLHLNKLEKEGHVQRDEASGLDKDEAPLPGWNDGWKWVGSETETGKGSGRASPNGAKI</sequence>
<dbReference type="OrthoDB" id="17458at2759"/>
<dbReference type="EMBL" id="FMSP01000004">
    <property type="protein sequence ID" value="SCV69078.1"/>
    <property type="molecule type" value="Genomic_DNA"/>
</dbReference>
<keyword evidence="4" id="KW-1185">Reference proteome</keyword>
<evidence type="ECO:0000256" key="1">
    <source>
        <dbReference type="SAM" id="MobiDB-lite"/>
    </source>
</evidence>
<dbReference type="InterPro" id="IPR041516">
    <property type="entry name" value="LACTB2_WH"/>
</dbReference>
<feature type="compositionally biased region" description="Basic and acidic residues" evidence="1">
    <location>
        <begin position="352"/>
        <end position="365"/>
    </location>
</feature>
<organism evidence="3 4">
    <name type="scientific">Microbotryum intermedium</name>
    <dbReference type="NCBI Taxonomy" id="269621"/>
    <lineage>
        <taxon>Eukaryota</taxon>
        <taxon>Fungi</taxon>
        <taxon>Dikarya</taxon>
        <taxon>Basidiomycota</taxon>
        <taxon>Pucciniomycotina</taxon>
        <taxon>Microbotryomycetes</taxon>
        <taxon>Microbotryales</taxon>
        <taxon>Microbotryaceae</taxon>
        <taxon>Microbotryum</taxon>
    </lineage>
</organism>
<dbReference type="Gene3D" id="1.10.10.10">
    <property type="entry name" value="Winged helix-like DNA-binding domain superfamily/Winged helix DNA-binding domain"/>
    <property type="match status" value="1"/>
</dbReference>
<proteinExistence type="predicted"/>
<evidence type="ECO:0000313" key="4">
    <source>
        <dbReference type="Proteomes" id="UP000198372"/>
    </source>
</evidence>
<dbReference type="Proteomes" id="UP000198372">
    <property type="component" value="Unassembled WGS sequence"/>
</dbReference>
<dbReference type="Pfam" id="PF00753">
    <property type="entry name" value="Lactamase_B"/>
    <property type="match status" value="1"/>
</dbReference>